<evidence type="ECO:0000256" key="1">
    <source>
        <dbReference type="SAM" id="MobiDB-lite"/>
    </source>
</evidence>
<organism evidence="2 3">
    <name type="scientific">Takifugu flavidus</name>
    <name type="common">sansaifugu</name>
    <dbReference type="NCBI Taxonomy" id="433684"/>
    <lineage>
        <taxon>Eukaryota</taxon>
        <taxon>Metazoa</taxon>
        <taxon>Chordata</taxon>
        <taxon>Craniata</taxon>
        <taxon>Vertebrata</taxon>
        <taxon>Euteleostomi</taxon>
        <taxon>Actinopterygii</taxon>
        <taxon>Neopterygii</taxon>
        <taxon>Teleostei</taxon>
        <taxon>Neoteleostei</taxon>
        <taxon>Acanthomorphata</taxon>
        <taxon>Eupercaria</taxon>
        <taxon>Tetraodontiformes</taxon>
        <taxon>Tetradontoidea</taxon>
        <taxon>Tetraodontidae</taxon>
        <taxon>Takifugu</taxon>
    </lineage>
</organism>
<gene>
    <name evidence="2" type="ORF">D4764_10G0011340</name>
</gene>
<comment type="caution">
    <text evidence="2">The sequence shown here is derived from an EMBL/GenBank/DDBJ whole genome shotgun (WGS) entry which is preliminary data.</text>
</comment>
<evidence type="ECO:0000313" key="2">
    <source>
        <dbReference type="EMBL" id="TWW80104.1"/>
    </source>
</evidence>
<dbReference type="EMBL" id="RHFK02000002">
    <property type="protein sequence ID" value="TWW80104.1"/>
    <property type="molecule type" value="Genomic_DNA"/>
</dbReference>
<evidence type="ECO:0000313" key="3">
    <source>
        <dbReference type="Proteomes" id="UP000324091"/>
    </source>
</evidence>
<keyword evidence="3" id="KW-1185">Reference proteome</keyword>
<reference evidence="2 3" key="1">
    <citation type="submission" date="2019-04" db="EMBL/GenBank/DDBJ databases">
        <title>Chromosome genome assembly for Takifugu flavidus.</title>
        <authorList>
            <person name="Xiao S."/>
        </authorList>
    </citation>
    <scope>NUCLEOTIDE SEQUENCE [LARGE SCALE GENOMIC DNA]</scope>
    <source>
        <strain evidence="2">HTHZ2018</strain>
        <tissue evidence="2">Muscle</tissue>
    </source>
</reference>
<sequence length="346" mass="38873">MFQRERERRGEERRGEERRGEERRGEVKSLGKLFDSSLKDTATIQKSTEELAGWLTKVDKSGLPAMPGAKRETTYFRRRSEQAWRKSEWVGQWDSGSRGHGQVYDALPSPANLHAWGMSETPTCSLCSGRGSLQHLLSSCPKSLADGRYRWRHDQVLKAVAESIALAISTTKHHHAPKKAISFIKAGERPRAGPQITTGLLHTAPDWQLHVDLGKQLIFPQHIVTTSLRPDMIIISEASKYLIMLELTVPWEEQIEGANESKRAKYQELVEECRGRGWRTFYEPIDVGCRGFAGRSLCKAFGRLGVTGTAKKRAIKAASEAAEKATRWLWLKRADPWVATGTQPGS</sequence>
<dbReference type="AlphaFoldDB" id="A0A5C6PK19"/>
<accession>A0A5C6PK19</accession>
<name>A0A5C6PK19_9TELE</name>
<dbReference type="Proteomes" id="UP000324091">
    <property type="component" value="Chromosome 10"/>
</dbReference>
<feature type="compositionally biased region" description="Basic and acidic residues" evidence="1">
    <location>
        <begin position="1"/>
        <end position="29"/>
    </location>
</feature>
<proteinExistence type="predicted"/>
<evidence type="ECO:0008006" key="4">
    <source>
        <dbReference type="Google" id="ProtNLM"/>
    </source>
</evidence>
<protein>
    <recommendedName>
        <fullName evidence="4">Reverse transcriptase zinc-binding domain-containing protein</fullName>
    </recommendedName>
</protein>
<feature type="region of interest" description="Disordered" evidence="1">
    <location>
        <begin position="1"/>
        <end position="32"/>
    </location>
</feature>